<dbReference type="OrthoDB" id="656273at2"/>
<dbReference type="Gene3D" id="1.10.10.10">
    <property type="entry name" value="Winged helix-like DNA-binding domain superfamily/Winged helix DNA-binding domain"/>
    <property type="match status" value="1"/>
</dbReference>
<name>A0A1H9R2A9_9SPHI</name>
<dbReference type="EMBL" id="FOGG01000013">
    <property type="protein sequence ID" value="SER66828.1"/>
    <property type="molecule type" value="Genomic_DNA"/>
</dbReference>
<organism evidence="7 8">
    <name type="scientific">Pedobacter rhizosphaerae</name>
    <dbReference type="NCBI Taxonomy" id="390241"/>
    <lineage>
        <taxon>Bacteria</taxon>
        <taxon>Pseudomonadati</taxon>
        <taxon>Bacteroidota</taxon>
        <taxon>Sphingobacteriia</taxon>
        <taxon>Sphingobacteriales</taxon>
        <taxon>Sphingobacteriaceae</taxon>
        <taxon>Pedobacter</taxon>
    </lineage>
</organism>
<sequence length="224" mass="25969">MSELELIQAFRAGDIKAFEQIFNIFNKRLCYFAQRFVQDGATDIAQEVFVKLWERRHKHFDLESIKAFLYHTTKNQCLNVLKHQHVVERFNITSAPMVSDIDVSHKIISTEIASEIHEAIGLLAPGYRKVIHLSFFEEKSIKEIAEILHVSTNTVKTQKLRGLHLLRHLLRKPLIGTIIIFLFCLCRFTDCSFFCSAKSTAIRYCEKTMVKNRAFIPIQIIKVG</sequence>
<dbReference type="InterPro" id="IPR014284">
    <property type="entry name" value="RNA_pol_sigma-70_dom"/>
</dbReference>
<dbReference type="Pfam" id="PF04542">
    <property type="entry name" value="Sigma70_r2"/>
    <property type="match status" value="1"/>
</dbReference>
<evidence type="ECO:0000256" key="3">
    <source>
        <dbReference type="ARBA" id="ARBA00023082"/>
    </source>
</evidence>
<keyword evidence="3" id="KW-0731">Sigma factor</keyword>
<accession>A0A1H9R2A9</accession>
<keyword evidence="2" id="KW-0805">Transcription regulation</keyword>
<evidence type="ECO:0000256" key="2">
    <source>
        <dbReference type="ARBA" id="ARBA00023015"/>
    </source>
</evidence>
<reference evidence="7 8" key="1">
    <citation type="submission" date="2016-10" db="EMBL/GenBank/DDBJ databases">
        <authorList>
            <person name="de Groot N.N."/>
        </authorList>
    </citation>
    <scope>NUCLEOTIDE SEQUENCE [LARGE SCALE GENOMIC DNA]</scope>
    <source>
        <strain evidence="7 8">DSM 18610</strain>
    </source>
</reference>
<comment type="similarity">
    <text evidence="1">Belongs to the sigma-70 factor family. ECF subfamily.</text>
</comment>
<dbReference type="SUPFAM" id="SSF88659">
    <property type="entry name" value="Sigma3 and sigma4 domains of RNA polymerase sigma factors"/>
    <property type="match status" value="1"/>
</dbReference>
<dbReference type="RefSeq" id="WP_090884715.1">
    <property type="nucleotide sequence ID" value="NZ_FOGG01000013.1"/>
</dbReference>
<dbReference type="InterPro" id="IPR036388">
    <property type="entry name" value="WH-like_DNA-bd_sf"/>
</dbReference>
<gene>
    <name evidence="7" type="ORF">SAMN04488023_11397</name>
</gene>
<feature type="domain" description="RNA polymerase sigma factor 70 region 4 type 2" evidence="6">
    <location>
        <begin position="115"/>
        <end position="163"/>
    </location>
</feature>
<evidence type="ECO:0000256" key="1">
    <source>
        <dbReference type="ARBA" id="ARBA00010641"/>
    </source>
</evidence>
<dbReference type="GO" id="GO:0003677">
    <property type="term" value="F:DNA binding"/>
    <property type="evidence" value="ECO:0007669"/>
    <property type="project" value="InterPro"/>
</dbReference>
<dbReference type="GO" id="GO:0006352">
    <property type="term" value="P:DNA-templated transcription initiation"/>
    <property type="evidence" value="ECO:0007669"/>
    <property type="project" value="InterPro"/>
</dbReference>
<dbReference type="InterPro" id="IPR013249">
    <property type="entry name" value="RNA_pol_sigma70_r4_t2"/>
</dbReference>
<dbReference type="STRING" id="390241.SAMN04488023_11397"/>
<dbReference type="PANTHER" id="PTHR43133">
    <property type="entry name" value="RNA POLYMERASE ECF-TYPE SIGMA FACTO"/>
    <property type="match status" value="1"/>
</dbReference>
<evidence type="ECO:0000259" key="6">
    <source>
        <dbReference type="Pfam" id="PF08281"/>
    </source>
</evidence>
<dbReference type="PANTHER" id="PTHR43133:SF46">
    <property type="entry name" value="RNA POLYMERASE SIGMA-70 FACTOR ECF SUBFAMILY"/>
    <property type="match status" value="1"/>
</dbReference>
<dbReference type="AlphaFoldDB" id="A0A1H9R2A9"/>
<dbReference type="InterPro" id="IPR013324">
    <property type="entry name" value="RNA_pol_sigma_r3/r4-like"/>
</dbReference>
<dbReference type="Gene3D" id="1.10.1740.10">
    <property type="match status" value="1"/>
</dbReference>
<keyword evidence="8" id="KW-1185">Reference proteome</keyword>
<feature type="domain" description="RNA polymerase sigma-70 region 2" evidence="5">
    <location>
        <begin position="27"/>
        <end position="84"/>
    </location>
</feature>
<dbReference type="GO" id="GO:0016987">
    <property type="term" value="F:sigma factor activity"/>
    <property type="evidence" value="ECO:0007669"/>
    <property type="project" value="UniProtKB-KW"/>
</dbReference>
<dbReference type="InterPro" id="IPR013325">
    <property type="entry name" value="RNA_pol_sigma_r2"/>
</dbReference>
<dbReference type="NCBIfam" id="TIGR02985">
    <property type="entry name" value="Sig70_bacteroi1"/>
    <property type="match status" value="1"/>
</dbReference>
<evidence type="ECO:0000259" key="5">
    <source>
        <dbReference type="Pfam" id="PF04542"/>
    </source>
</evidence>
<dbReference type="InterPro" id="IPR007627">
    <property type="entry name" value="RNA_pol_sigma70_r2"/>
</dbReference>
<keyword evidence="4" id="KW-0804">Transcription</keyword>
<proteinExistence type="inferred from homology"/>
<protein>
    <submittedName>
        <fullName evidence="7">RNA polymerase sigma-70 factor, ECF subfamily</fullName>
    </submittedName>
</protein>
<dbReference type="NCBIfam" id="TIGR02937">
    <property type="entry name" value="sigma70-ECF"/>
    <property type="match status" value="1"/>
</dbReference>
<dbReference type="Pfam" id="PF08281">
    <property type="entry name" value="Sigma70_r4_2"/>
    <property type="match status" value="1"/>
</dbReference>
<evidence type="ECO:0000256" key="4">
    <source>
        <dbReference type="ARBA" id="ARBA00023163"/>
    </source>
</evidence>
<evidence type="ECO:0000313" key="8">
    <source>
        <dbReference type="Proteomes" id="UP000199572"/>
    </source>
</evidence>
<dbReference type="Proteomes" id="UP000199572">
    <property type="component" value="Unassembled WGS sequence"/>
</dbReference>
<dbReference type="CDD" id="cd06171">
    <property type="entry name" value="Sigma70_r4"/>
    <property type="match status" value="1"/>
</dbReference>
<dbReference type="SUPFAM" id="SSF88946">
    <property type="entry name" value="Sigma2 domain of RNA polymerase sigma factors"/>
    <property type="match status" value="1"/>
</dbReference>
<dbReference type="InterPro" id="IPR039425">
    <property type="entry name" value="RNA_pol_sigma-70-like"/>
</dbReference>
<dbReference type="InterPro" id="IPR014327">
    <property type="entry name" value="RNA_pol_sigma70_bacteroid"/>
</dbReference>
<evidence type="ECO:0000313" key="7">
    <source>
        <dbReference type="EMBL" id="SER66828.1"/>
    </source>
</evidence>